<dbReference type="PANTHER" id="PTHR36378">
    <property type="entry name" value="COTTON FIBER PROTEIN"/>
    <property type="match status" value="1"/>
</dbReference>
<dbReference type="Pfam" id="PF05553">
    <property type="entry name" value="DUF761"/>
    <property type="match status" value="1"/>
</dbReference>
<dbReference type="EMBL" id="JARAOO010000004">
    <property type="protein sequence ID" value="KAJ7973033.1"/>
    <property type="molecule type" value="Genomic_DNA"/>
</dbReference>
<evidence type="ECO:0000313" key="2">
    <source>
        <dbReference type="Proteomes" id="UP001163823"/>
    </source>
</evidence>
<dbReference type="AlphaFoldDB" id="A0AAD7Q1G3"/>
<protein>
    <submittedName>
        <fullName evidence="1">Cotton fiber protein</fullName>
    </submittedName>
</protein>
<reference evidence="1" key="1">
    <citation type="journal article" date="2023" name="Science">
        <title>Elucidation of the pathway for biosynthesis of saponin adjuvants from the soapbark tree.</title>
        <authorList>
            <person name="Reed J."/>
            <person name="Orme A."/>
            <person name="El-Demerdash A."/>
            <person name="Owen C."/>
            <person name="Martin L.B.B."/>
            <person name="Misra R.C."/>
            <person name="Kikuchi S."/>
            <person name="Rejzek M."/>
            <person name="Martin A.C."/>
            <person name="Harkess A."/>
            <person name="Leebens-Mack J."/>
            <person name="Louveau T."/>
            <person name="Stephenson M.J."/>
            <person name="Osbourn A."/>
        </authorList>
    </citation>
    <scope>NUCLEOTIDE SEQUENCE</scope>
    <source>
        <strain evidence="1">S10</strain>
    </source>
</reference>
<name>A0AAD7Q1G3_QUISA</name>
<accession>A0AAD7Q1G3</accession>
<dbReference type="KEGG" id="qsa:O6P43_010836"/>
<dbReference type="Proteomes" id="UP001163823">
    <property type="component" value="Chromosome 4"/>
</dbReference>
<sequence>MLMEQHHADKFPNNVITENEVPIGPPALAIPTTEEKVNKKNISSQKYASSLKKKRGAMQMLKVALFMLRHRSKKSKSLQVEVASKGIWKRFLGSMRPLHLQSQSSPPPAAFNHENFITNHNQADDASVYSAPMSPAGSSEASMSRYASAVNLQELDNNGGEADEHDIIVGDEMIDAKAEEFIAQFYEQIRLQRLDSMDLRYEEMIVRSLG</sequence>
<dbReference type="InterPro" id="IPR008480">
    <property type="entry name" value="DUF761_pln"/>
</dbReference>
<organism evidence="1 2">
    <name type="scientific">Quillaja saponaria</name>
    <name type="common">Soap bark tree</name>
    <dbReference type="NCBI Taxonomy" id="32244"/>
    <lineage>
        <taxon>Eukaryota</taxon>
        <taxon>Viridiplantae</taxon>
        <taxon>Streptophyta</taxon>
        <taxon>Embryophyta</taxon>
        <taxon>Tracheophyta</taxon>
        <taxon>Spermatophyta</taxon>
        <taxon>Magnoliopsida</taxon>
        <taxon>eudicotyledons</taxon>
        <taxon>Gunneridae</taxon>
        <taxon>Pentapetalae</taxon>
        <taxon>rosids</taxon>
        <taxon>fabids</taxon>
        <taxon>Fabales</taxon>
        <taxon>Quillajaceae</taxon>
        <taxon>Quillaja</taxon>
    </lineage>
</organism>
<proteinExistence type="predicted"/>
<evidence type="ECO:0000313" key="1">
    <source>
        <dbReference type="EMBL" id="KAJ7973033.1"/>
    </source>
</evidence>
<comment type="caution">
    <text evidence="1">The sequence shown here is derived from an EMBL/GenBank/DDBJ whole genome shotgun (WGS) entry which is preliminary data.</text>
</comment>
<gene>
    <name evidence="1" type="ORF">O6P43_010836</name>
</gene>
<keyword evidence="2" id="KW-1185">Reference proteome</keyword>
<dbReference type="PANTHER" id="PTHR36378:SF1">
    <property type="entry name" value="COTTON FIBER PROTEIN"/>
    <property type="match status" value="1"/>
</dbReference>